<comment type="caution">
    <text evidence="2">The sequence shown here is derived from an EMBL/GenBank/DDBJ whole genome shotgun (WGS) entry which is preliminary data.</text>
</comment>
<dbReference type="Proteomes" id="UP001519460">
    <property type="component" value="Unassembled WGS sequence"/>
</dbReference>
<dbReference type="SUPFAM" id="SSF51905">
    <property type="entry name" value="FAD/NAD(P)-binding domain"/>
    <property type="match status" value="1"/>
</dbReference>
<sequence>MDGTKPTVLVVGAGFAGVAAAGALRECGVSDVTILEAQDRPGGRVMKVPVDDGFVETGAQFIHGEEGNALFGLASKYDMLLDQELYQTDRTSNSSAEDYSDNLFCTSRGEQVDRDRATRLLRVASEMLRDYANSLFSSDEDDGEGTGSEATFTDLMKMTHDKVMAADDSPREMKEALLRWMYQWEYTDNGAHLEELSLPAYGKYTYLPGFGLTLTTSGLQDVFTAFLNDSVPADSLLLNKPVKRIHWCSIANGFAAGHSGGSSSETLGHSQNLSAAVCSNGVSCLEEMDGFSCLDNTSAVTSNCAHRSQAERFEDKPVKVVCRDGEVIQADHVIVTSSVGYLKKQEASMFVPPLPKEHVKAIREMGFGDVAKVFLVWDTLDGVLSPDVNGVQFLWLENSPPQVSSSKTALRTKDGLNWYDNIQGFERIMSHKGALMTWLAGQEAEIMESLPEHEAKDVLFELLVRFTNNPNMPRPKRVVRSKWHSNPYVLGGYSYLAAGVDTASHALLAQPIPSPESPLICLAGEATSQRFYSTVHGAIESGRRAAGAILRHHGLAAKGESGSSRDKLKIMNDKHINFDFKQTALNDLSAA</sequence>
<dbReference type="InterPro" id="IPR050281">
    <property type="entry name" value="Flavin_monoamine_oxidase"/>
</dbReference>
<feature type="domain" description="Amine oxidase" evidence="1">
    <location>
        <begin position="314"/>
        <end position="550"/>
    </location>
</feature>
<name>A0ABD0K3N9_9CAEN</name>
<accession>A0ABD0K3N9</accession>
<dbReference type="AlphaFoldDB" id="A0ABD0K3N9"/>
<dbReference type="EMBL" id="JACVVK020000252">
    <property type="protein sequence ID" value="KAK7482015.1"/>
    <property type="molecule type" value="Genomic_DNA"/>
</dbReference>
<evidence type="ECO:0000313" key="2">
    <source>
        <dbReference type="EMBL" id="KAK7482015.1"/>
    </source>
</evidence>
<protein>
    <recommendedName>
        <fullName evidence="1">Amine oxidase domain-containing protein</fullName>
    </recommendedName>
</protein>
<keyword evidence="3" id="KW-1185">Reference proteome</keyword>
<proteinExistence type="predicted"/>
<dbReference type="SUPFAM" id="SSF54373">
    <property type="entry name" value="FAD-linked reductases, C-terminal domain"/>
    <property type="match status" value="1"/>
</dbReference>
<feature type="domain" description="Amine oxidase" evidence="1">
    <location>
        <begin position="15"/>
        <end position="250"/>
    </location>
</feature>
<organism evidence="2 3">
    <name type="scientific">Batillaria attramentaria</name>
    <dbReference type="NCBI Taxonomy" id="370345"/>
    <lineage>
        <taxon>Eukaryota</taxon>
        <taxon>Metazoa</taxon>
        <taxon>Spiralia</taxon>
        <taxon>Lophotrochozoa</taxon>
        <taxon>Mollusca</taxon>
        <taxon>Gastropoda</taxon>
        <taxon>Caenogastropoda</taxon>
        <taxon>Sorbeoconcha</taxon>
        <taxon>Cerithioidea</taxon>
        <taxon>Batillariidae</taxon>
        <taxon>Batillaria</taxon>
    </lineage>
</organism>
<dbReference type="PANTHER" id="PTHR10742:SF416">
    <property type="entry name" value="SPERMINE OXIDASE"/>
    <property type="match status" value="1"/>
</dbReference>
<gene>
    <name evidence="2" type="ORF">BaRGS_00026707</name>
</gene>
<evidence type="ECO:0000313" key="3">
    <source>
        <dbReference type="Proteomes" id="UP001519460"/>
    </source>
</evidence>
<dbReference type="InterPro" id="IPR002937">
    <property type="entry name" value="Amino_oxidase"/>
</dbReference>
<dbReference type="Gene3D" id="3.50.50.60">
    <property type="entry name" value="FAD/NAD(P)-binding domain"/>
    <property type="match status" value="1"/>
</dbReference>
<dbReference type="InterPro" id="IPR036188">
    <property type="entry name" value="FAD/NAD-bd_sf"/>
</dbReference>
<dbReference type="Pfam" id="PF01593">
    <property type="entry name" value="Amino_oxidase"/>
    <property type="match status" value="2"/>
</dbReference>
<dbReference type="PANTHER" id="PTHR10742">
    <property type="entry name" value="FLAVIN MONOAMINE OXIDASE"/>
    <property type="match status" value="1"/>
</dbReference>
<dbReference type="Gene3D" id="3.90.660.10">
    <property type="match status" value="1"/>
</dbReference>
<reference evidence="2 3" key="1">
    <citation type="journal article" date="2023" name="Sci. Data">
        <title>Genome assembly of the Korean intertidal mud-creeper Batillaria attramentaria.</title>
        <authorList>
            <person name="Patra A.K."/>
            <person name="Ho P.T."/>
            <person name="Jun S."/>
            <person name="Lee S.J."/>
            <person name="Kim Y."/>
            <person name="Won Y.J."/>
        </authorList>
    </citation>
    <scope>NUCLEOTIDE SEQUENCE [LARGE SCALE GENOMIC DNA]</scope>
    <source>
        <strain evidence="2">Wonlab-2016</strain>
    </source>
</reference>
<evidence type="ECO:0000259" key="1">
    <source>
        <dbReference type="Pfam" id="PF01593"/>
    </source>
</evidence>